<dbReference type="Proteomes" id="UP001465976">
    <property type="component" value="Unassembled WGS sequence"/>
</dbReference>
<feature type="transmembrane region" description="Helical" evidence="7">
    <location>
        <begin position="6"/>
        <end position="24"/>
    </location>
</feature>
<dbReference type="CDD" id="cd11041">
    <property type="entry name" value="CYP503A1-like"/>
    <property type="match status" value="1"/>
</dbReference>
<proteinExistence type="inferred from homology"/>
<dbReference type="PANTHER" id="PTHR46206">
    <property type="entry name" value="CYTOCHROME P450"/>
    <property type="match status" value="1"/>
</dbReference>
<comment type="caution">
    <text evidence="8">The sequence shown here is derived from an EMBL/GenBank/DDBJ whole genome shotgun (WGS) entry which is preliminary data.</text>
</comment>
<evidence type="ECO:0000256" key="3">
    <source>
        <dbReference type="ARBA" id="ARBA00022723"/>
    </source>
</evidence>
<dbReference type="PRINTS" id="PR00465">
    <property type="entry name" value="EP450IV"/>
</dbReference>
<reference evidence="8 9" key="1">
    <citation type="submission" date="2024-02" db="EMBL/GenBank/DDBJ databases">
        <title>A draft genome for the cacao thread blight pathogen Marasmius crinis-equi.</title>
        <authorList>
            <person name="Cohen S.P."/>
            <person name="Baruah I.K."/>
            <person name="Amoako-Attah I."/>
            <person name="Bukari Y."/>
            <person name="Meinhardt L.W."/>
            <person name="Bailey B.A."/>
        </authorList>
    </citation>
    <scope>NUCLEOTIDE SEQUENCE [LARGE SCALE GENOMIC DNA]</scope>
    <source>
        <strain evidence="8 9">GH-76</strain>
    </source>
</reference>
<dbReference type="Gene3D" id="1.10.630.10">
    <property type="entry name" value="Cytochrome P450"/>
    <property type="match status" value="1"/>
</dbReference>
<keyword evidence="6" id="KW-0503">Monooxygenase</keyword>
<keyword evidence="9" id="KW-1185">Reference proteome</keyword>
<evidence type="ECO:0000256" key="1">
    <source>
        <dbReference type="ARBA" id="ARBA00001971"/>
    </source>
</evidence>
<evidence type="ECO:0000256" key="7">
    <source>
        <dbReference type="SAM" id="Phobius"/>
    </source>
</evidence>
<dbReference type="SUPFAM" id="SSF48264">
    <property type="entry name" value="Cytochrome P450"/>
    <property type="match status" value="1"/>
</dbReference>
<keyword evidence="7" id="KW-0472">Membrane</keyword>
<keyword evidence="7" id="KW-0812">Transmembrane</keyword>
<organism evidence="8 9">
    <name type="scientific">Marasmius crinis-equi</name>
    <dbReference type="NCBI Taxonomy" id="585013"/>
    <lineage>
        <taxon>Eukaryota</taxon>
        <taxon>Fungi</taxon>
        <taxon>Dikarya</taxon>
        <taxon>Basidiomycota</taxon>
        <taxon>Agaricomycotina</taxon>
        <taxon>Agaricomycetes</taxon>
        <taxon>Agaricomycetidae</taxon>
        <taxon>Agaricales</taxon>
        <taxon>Marasmiineae</taxon>
        <taxon>Marasmiaceae</taxon>
        <taxon>Marasmius</taxon>
    </lineage>
</organism>
<dbReference type="InterPro" id="IPR001128">
    <property type="entry name" value="Cyt_P450"/>
</dbReference>
<evidence type="ECO:0000256" key="5">
    <source>
        <dbReference type="ARBA" id="ARBA00023004"/>
    </source>
</evidence>
<evidence type="ECO:0000256" key="6">
    <source>
        <dbReference type="ARBA" id="ARBA00023033"/>
    </source>
</evidence>
<dbReference type="InterPro" id="IPR002403">
    <property type="entry name" value="Cyt_P450_E_grp-IV"/>
</dbReference>
<name>A0ABR3FG83_9AGAR</name>
<dbReference type="PANTHER" id="PTHR46206:SF6">
    <property type="entry name" value="CYTOCHROME P450 MONOOXYGENASE AN1598-RELATED"/>
    <property type="match status" value="1"/>
</dbReference>
<keyword evidence="7" id="KW-1133">Transmembrane helix</keyword>
<keyword evidence="5" id="KW-0408">Iron</keyword>
<evidence type="ECO:0000256" key="4">
    <source>
        <dbReference type="ARBA" id="ARBA00023002"/>
    </source>
</evidence>
<accession>A0ABR3FG83</accession>
<keyword evidence="4" id="KW-0560">Oxidoreductase</keyword>
<sequence length="506" mass="57565">MLETHHVAVAFLSLGIVVSGWLLTRLRNYWDNRTKLSAIPTYGNDGFFSSYVSGWEFVKYGTKVVQDGYKKFPNQAFKIPMLDRYLVVVTGRDMIDDIIKAGDDKLSLRRASNEMFYDHIMFSRTLSEMPYHAHLIEGALTRHLASMFGEVYDELARAFDDEIPATDDWVKVPTLGKALNIVCRTSNRLFIGSPLCRNEEWMELNIRLTIDFFTAATKANLFPRFMQGLVAWYLNPIKPWLKLALKHLEPIIHERVEKLKAGEEDSLPDDFLTWMIQVAPKDSDRLLEPEDLTPRLLGVNIAAIHTTGRGLTHALIDLASHPEYIEPLRKEIEFNIERDGWSKAAMGKMRMLDSFLKESHRFSGSHATAIKRVALEEFVFTNGTVIPAGTLLATSPSALHFDETFYSNPFEFDGFRSYRERQLEGENLKHQMVTPGPNYVTFGAGKQACPGRFFAVNELKALMSHTLLNYDIKLDDADAPPAAQEVSGRVLSDSTTKVMFRKRQVK</sequence>
<gene>
    <name evidence="8" type="ORF">V5O48_007605</name>
</gene>
<dbReference type="EMBL" id="JBAHYK010000406">
    <property type="protein sequence ID" value="KAL0574343.1"/>
    <property type="molecule type" value="Genomic_DNA"/>
</dbReference>
<evidence type="ECO:0000313" key="8">
    <source>
        <dbReference type="EMBL" id="KAL0574343.1"/>
    </source>
</evidence>
<keyword evidence="3" id="KW-0479">Metal-binding</keyword>
<evidence type="ECO:0000256" key="2">
    <source>
        <dbReference type="ARBA" id="ARBA00010617"/>
    </source>
</evidence>
<dbReference type="InterPro" id="IPR036396">
    <property type="entry name" value="Cyt_P450_sf"/>
</dbReference>
<evidence type="ECO:0000313" key="9">
    <source>
        <dbReference type="Proteomes" id="UP001465976"/>
    </source>
</evidence>
<comment type="cofactor">
    <cofactor evidence="1">
        <name>heme</name>
        <dbReference type="ChEBI" id="CHEBI:30413"/>
    </cofactor>
</comment>
<evidence type="ECO:0008006" key="10">
    <source>
        <dbReference type="Google" id="ProtNLM"/>
    </source>
</evidence>
<comment type="similarity">
    <text evidence="2">Belongs to the cytochrome P450 family.</text>
</comment>
<protein>
    <recommendedName>
        <fullName evidence="10">Cytochrome P450</fullName>
    </recommendedName>
</protein>
<dbReference type="Pfam" id="PF00067">
    <property type="entry name" value="p450"/>
    <property type="match status" value="1"/>
</dbReference>